<evidence type="ECO:0000313" key="3">
    <source>
        <dbReference type="Proteomes" id="UP000632222"/>
    </source>
</evidence>
<protein>
    <submittedName>
        <fullName evidence="2">MarR family transcriptional regulator</fullName>
    </submittedName>
</protein>
<organism evidence="2 3">
    <name type="scientific">Deinococcus roseus</name>
    <dbReference type="NCBI Taxonomy" id="392414"/>
    <lineage>
        <taxon>Bacteria</taxon>
        <taxon>Thermotogati</taxon>
        <taxon>Deinococcota</taxon>
        <taxon>Deinococci</taxon>
        <taxon>Deinococcales</taxon>
        <taxon>Deinococcaceae</taxon>
        <taxon>Deinococcus</taxon>
    </lineage>
</organism>
<dbReference type="Pfam" id="PF12802">
    <property type="entry name" value="MarR_2"/>
    <property type="match status" value="1"/>
</dbReference>
<reference evidence="3" key="1">
    <citation type="journal article" date="2019" name="Int. J. Syst. Evol. Microbiol.">
        <title>The Global Catalogue of Microorganisms (GCM) 10K type strain sequencing project: providing services to taxonomists for standard genome sequencing and annotation.</title>
        <authorList>
            <consortium name="The Broad Institute Genomics Platform"/>
            <consortium name="The Broad Institute Genome Sequencing Center for Infectious Disease"/>
            <person name="Wu L."/>
            <person name="Ma J."/>
        </authorList>
    </citation>
    <scope>NUCLEOTIDE SEQUENCE [LARGE SCALE GENOMIC DNA]</scope>
    <source>
        <strain evidence="3">JCM 14370</strain>
    </source>
</reference>
<name>A0ABQ2CXP9_9DEIO</name>
<evidence type="ECO:0000313" key="2">
    <source>
        <dbReference type="EMBL" id="GGJ27423.1"/>
    </source>
</evidence>
<dbReference type="InterPro" id="IPR036388">
    <property type="entry name" value="WH-like_DNA-bd_sf"/>
</dbReference>
<sequence length="155" mass="17591">MTQTLKKPIKHLEIRTYRRLAHIHLDSQNDLQELLWDLGLSSTEFDLLALVSVNAGIAQQDLAAGMLVSAPNITYHVQRLTQRGLLERTSSGKFKCLHLTPAGKTLMDQAFPRVIQHHAEQFSGLSRDELQTLSNLLQRVKKDRDSRKKPSRAKT</sequence>
<dbReference type="PANTHER" id="PTHR33164:SF43">
    <property type="entry name" value="HTH-TYPE TRANSCRIPTIONAL REPRESSOR YETL"/>
    <property type="match status" value="1"/>
</dbReference>
<dbReference type="SMART" id="SM00347">
    <property type="entry name" value="HTH_MARR"/>
    <property type="match status" value="1"/>
</dbReference>
<evidence type="ECO:0000259" key="1">
    <source>
        <dbReference type="PROSITE" id="PS50995"/>
    </source>
</evidence>
<dbReference type="EMBL" id="BMOD01000003">
    <property type="protein sequence ID" value="GGJ27423.1"/>
    <property type="molecule type" value="Genomic_DNA"/>
</dbReference>
<dbReference type="SUPFAM" id="SSF46785">
    <property type="entry name" value="Winged helix' DNA-binding domain"/>
    <property type="match status" value="1"/>
</dbReference>
<proteinExistence type="predicted"/>
<dbReference type="PROSITE" id="PS50995">
    <property type="entry name" value="HTH_MARR_2"/>
    <property type="match status" value="1"/>
</dbReference>
<gene>
    <name evidence="2" type="ORF">GCM10008938_11900</name>
</gene>
<accession>A0ABQ2CXP9</accession>
<dbReference type="Gene3D" id="1.10.10.10">
    <property type="entry name" value="Winged helix-like DNA-binding domain superfamily/Winged helix DNA-binding domain"/>
    <property type="match status" value="1"/>
</dbReference>
<dbReference type="InterPro" id="IPR036390">
    <property type="entry name" value="WH_DNA-bd_sf"/>
</dbReference>
<feature type="domain" description="HTH marR-type" evidence="1">
    <location>
        <begin position="1"/>
        <end position="142"/>
    </location>
</feature>
<dbReference type="PRINTS" id="PR00598">
    <property type="entry name" value="HTHMARR"/>
</dbReference>
<dbReference type="PANTHER" id="PTHR33164">
    <property type="entry name" value="TRANSCRIPTIONAL REGULATOR, MARR FAMILY"/>
    <property type="match status" value="1"/>
</dbReference>
<dbReference type="RefSeq" id="WP_189001348.1">
    <property type="nucleotide sequence ID" value="NZ_BMOD01000003.1"/>
</dbReference>
<comment type="caution">
    <text evidence="2">The sequence shown here is derived from an EMBL/GenBank/DDBJ whole genome shotgun (WGS) entry which is preliminary data.</text>
</comment>
<keyword evidence="3" id="KW-1185">Reference proteome</keyword>
<dbReference type="InterPro" id="IPR039422">
    <property type="entry name" value="MarR/SlyA-like"/>
</dbReference>
<dbReference type="Proteomes" id="UP000632222">
    <property type="component" value="Unassembled WGS sequence"/>
</dbReference>
<dbReference type="InterPro" id="IPR000835">
    <property type="entry name" value="HTH_MarR-typ"/>
</dbReference>